<dbReference type="Proteomes" id="UP000594688">
    <property type="component" value="Chromosome"/>
</dbReference>
<organism evidence="1 2">
    <name type="scientific">Candidatus Nitronauta litoralis</name>
    <dbReference type="NCBI Taxonomy" id="2705533"/>
    <lineage>
        <taxon>Bacteria</taxon>
        <taxon>Pseudomonadati</taxon>
        <taxon>Nitrospinota/Tectimicrobiota group</taxon>
        <taxon>Nitrospinota</taxon>
        <taxon>Nitrospinia</taxon>
        <taxon>Nitrospinales</taxon>
        <taxon>Nitrospinaceae</taxon>
        <taxon>Candidatus Nitronauta</taxon>
    </lineage>
</organism>
<proteinExistence type="predicted"/>
<dbReference type="AlphaFoldDB" id="A0A7T0BZR2"/>
<evidence type="ECO:0000313" key="1">
    <source>
        <dbReference type="EMBL" id="QPJ63547.1"/>
    </source>
</evidence>
<dbReference type="Gene3D" id="2.40.10.10">
    <property type="entry name" value="Trypsin-like serine proteases"/>
    <property type="match status" value="2"/>
</dbReference>
<dbReference type="SUPFAM" id="SSF50494">
    <property type="entry name" value="Trypsin-like serine proteases"/>
    <property type="match status" value="1"/>
</dbReference>
<accession>A0A7T0BZR2</accession>
<dbReference type="InterPro" id="IPR009003">
    <property type="entry name" value="Peptidase_S1_PA"/>
</dbReference>
<protein>
    <submittedName>
        <fullName evidence="1">Trypsin-like peptidase domain-containing protein</fullName>
    </submittedName>
</protein>
<name>A0A7T0BZR2_9BACT</name>
<evidence type="ECO:0000313" key="2">
    <source>
        <dbReference type="Proteomes" id="UP000594688"/>
    </source>
</evidence>
<sequence>MNLPEQKKKNIWVAVIVIVGLIALSNQALTMKDPENTYPKRIKRALRLFFNPAENKLEEHLIGKGIDCENPADLYREAAAATVVLKTEEGLGAGVFIGPELIVTAKHVVDSPKVTANLPNVLDDNLARPGRSIPVEQVIPVDGLDLAFIKTRGRSSNWLLLETGIPKDSELMVVGHPNGKYYSLQKGRIKKKGRIEKTPFIFFKDNEVFFGNSGGTIVSCEGRLVGVVSMMSDYDNNLLKQGIGINARTIAQYAGKKGLPLPSGSKSMDTEPTIR</sequence>
<dbReference type="InterPro" id="IPR043504">
    <property type="entry name" value="Peptidase_S1_PA_chymotrypsin"/>
</dbReference>
<gene>
    <name evidence="1" type="ORF">G3M70_17360</name>
</gene>
<reference evidence="1 2" key="1">
    <citation type="submission" date="2020-02" db="EMBL/GenBank/DDBJ databases">
        <title>Genomic and physiological characterization of two novel Nitrospinaceae genera.</title>
        <authorList>
            <person name="Mueller A.J."/>
            <person name="Jung M.-Y."/>
            <person name="Strachan C.R."/>
            <person name="Herbold C.W."/>
            <person name="Kirkegaard R.H."/>
            <person name="Daims H."/>
        </authorList>
    </citation>
    <scope>NUCLEOTIDE SEQUENCE [LARGE SCALE GENOMIC DNA]</scope>
    <source>
        <strain evidence="1">EB</strain>
    </source>
</reference>
<dbReference type="Pfam" id="PF13365">
    <property type="entry name" value="Trypsin_2"/>
    <property type="match status" value="1"/>
</dbReference>
<dbReference type="EMBL" id="CP048685">
    <property type="protein sequence ID" value="QPJ63547.1"/>
    <property type="molecule type" value="Genomic_DNA"/>
</dbReference>
<dbReference type="KEGG" id="nli:G3M70_17360"/>